<sequence length="101" mass="11035">MSVMQTMSDTISIHTVRDPAAGALVEIDAGNRLDVRFSGTGLVSRWEVVDRPCNLVPLAVGRTSFSFLAFRSDVPVQELVLRRTGGVRTGETRVVRVVTHP</sequence>
<organism evidence="1 2">
    <name type="scientific">Nocardioides panacihumi</name>
    <dbReference type="NCBI Taxonomy" id="400774"/>
    <lineage>
        <taxon>Bacteria</taxon>
        <taxon>Bacillati</taxon>
        <taxon>Actinomycetota</taxon>
        <taxon>Actinomycetes</taxon>
        <taxon>Propionibacteriales</taxon>
        <taxon>Nocardioidaceae</taxon>
        <taxon>Nocardioides</taxon>
    </lineage>
</organism>
<dbReference type="Proteomes" id="UP001500571">
    <property type="component" value="Unassembled WGS sequence"/>
</dbReference>
<evidence type="ECO:0000313" key="1">
    <source>
        <dbReference type="EMBL" id="GAA1951603.1"/>
    </source>
</evidence>
<dbReference type="RefSeq" id="WP_344042759.1">
    <property type="nucleotide sequence ID" value="NZ_BAAAPB010000001.1"/>
</dbReference>
<comment type="caution">
    <text evidence="1">The sequence shown here is derived from an EMBL/GenBank/DDBJ whole genome shotgun (WGS) entry which is preliminary data.</text>
</comment>
<protein>
    <recommendedName>
        <fullName evidence="3">Proteinase inhibitor I42 chagasin domain-containing protein</fullName>
    </recommendedName>
</protein>
<gene>
    <name evidence="1" type="ORF">GCM10009798_08580</name>
</gene>
<dbReference type="EMBL" id="BAAAPB010000001">
    <property type="protein sequence ID" value="GAA1951603.1"/>
    <property type="molecule type" value="Genomic_DNA"/>
</dbReference>
<evidence type="ECO:0000313" key="2">
    <source>
        <dbReference type="Proteomes" id="UP001500571"/>
    </source>
</evidence>
<keyword evidence="2" id="KW-1185">Reference proteome</keyword>
<reference evidence="2" key="1">
    <citation type="journal article" date="2019" name="Int. J. Syst. Evol. Microbiol.">
        <title>The Global Catalogue of Microorganisms (GCM) 10K type strain sequencing project: providing services to taxonomists for standard genome sequencing and annotation.</title>
        <authorList>
            <consortium name="The Broad Institute Genomics Platform"/>
            <consortium name="The Broad Institute Genome Sequencing Center for Infectious Disease"/>
            <person name="Wu L."/>
            <person name="Ma J."/>
        </authorList>
    </citation>
    <scope>NUCLEOTIDE SEQUENCE [LARGE SCALE GENOMIC DNA]</scope>
    <source>
        <strain evidence="2">JCM 15309</strain>
    </source>
</reference>
<accession>A0ABP5BTP2</accession>
<proteinExistence type="predicted"/>
<evidence type="ECO:0008006" key="3">
    <source>
        <dbReference type="Google" id="ProtNLM"/>
    </source>
</evidence>
<name>A0ABP5BTP2_9ACTN</name>